<dbReference type="EMBL" id="KN839899">
    <property type="protein sequence ID" value="KIJ59056.1"/>
    <property type="molecule type" value="Genomic_DNA"/>
</dbReference>
<dbReference type="HOGENOM" id="CLU_2399960_0_0_1"/>
<protein>
    <submittedName>
        <fullName evidence="1">Uncharacterized protein</fullName>
    </submittedName>
</protein>
<organism evidence="1 2">
    <name type="scientific">Hydnomerulius pinastri MD-312</name>
    <dbReference type="NCBI Taxonomy" id="994086"/>
    <lineage>
        <taxon>Eukaryota</taxon>
        <taxon>Fungi</taxon>
        <taxon>Dikarya</taxon>
        <taxon>Basidiomycota</taxon>
        <taxon>Agaricomycotina</taxon>
        <taxon>Agaricomycetes</taxon>
        <taxon>Agaricomycetidae</taxon>
        <taxon>Boletales</taxon>
        <taxon>Boletales incertae sedis</taxon>
        <taxon>Leucogyrophana</taxon>
    </lineage>
</organism>
<dbReference type="AlphaFoldDB" id="A0A0C9W7Z0"/>
<name>A0A0C9W7Z0_9AGAM</name>
<gene>
    <name evidence="1" type="ORF">HYDPIDRAFT_118883</name>
</gene>
<dbReference type="Proteomes" id="UP000053820">
    <property type="component" value="Unassembled WGS sequence"/>
</dbReference>
<keyword evidence="2" id="KW-1185">Reference proteome</keyword>
<evidence type="ECO:0000313" key="2">
    <source>
        <dbReference type="Proteomes" id="UP000053820"/>
    </source>
</evidence>
<sequence>MVHIPPECLDKVLTAMKEYFALDSETKLELYRRRTPLRSCGPCTFRCKMDILTSIMIYLVSARTPSGNAIIPSTMEVREYIQSQCGSATFATL</sequence>
<reference evidence="1 2" key="1">
    <citation type="submission" date="2014-04" db="EMBL/GenBank/DDBJ databases">
        <title>Evolutionary Origins and Diversification of the Mycorrhizal Mutualists.</title>
        <authorList>
            <consortium name="DOE Joint Genome Institute"/>
            <consortium name="Mycorrhizal Genomics Consortium"/>
            <person name="Kohler A."/>
            <person name="Kuo A."/>
            <person name="Nagy L.G."/>
            <person name="Floudas D."/>
            <person name="Copeland A."/>
            <person name="Barry K.W."/>
            <person name="Cichocki N."/>
            <person name="Veneault-Fourrey C."/>
            <person name="LaButti K."/>
            <person name="Lindquist E.A."/>
            <person name="Lipzen A."/>
            <person name="Lundell T."/>
            <person name="Morin E."/>
            <person name="Murat C."/>
            <person name="Riley R."/>
            <person name="Ohm R."/>
            <person name="Sun H."/>
            <person name="Tunlid A."/>
            <person name="Henrissat B."/>
            <person name="Grigoriev I.V."/>
            <person name="Hibbett D.S."/>
            <person name="Martin F."/>
        </authorList>
    </citation>
    <scope>NUCLEOTIDE SEQUENCE [LARGE SCALE GENOMIC DNA]</scope>
    <source>
        <strain evidence="1 2">MD-312</strain>
    </source>
</reference>
<accession>A0A0C9W7Z0</accession>
<proteinExistence type="predicted"/>
<evidence type="ECO:0000313" key="1">
    <source>
        <dbReference type="EMBL" id="KIJ59056.1"/>
    </source>
</evidence>